<keyword evidence="2 9" id="KW-0808">Transferase</keyword>
<dbReference type="RefSeq" id="WP_145435347.1">
    <property type="nucleotide sequence ID" value="NZ_CP036339.1"/>
</dbReference>
<feature type="domain" description="Carbohydrate kinase FGGY C-terminal" evidence="8">
    <location>
        <begin position="263"/>
        <end position="450"/>
    </location>
</feature>
<dbReference type="PANTHER" id="PTHR10196">
    <property type="entry name" value="SUGAR KINASE"/>
    <property type="match status" value="1"/>
</dbReference>
<evidence type="ECO:0000259" key="8">
    <source>
        <dbReference type="Pfam" id="PF02782"/>
    </source>
</evidence>
<keyword evidence="4 9" id="KW-0418">Kinase</keyword>
<organism evidence="9 10">
    <name type="scientific">Lacipirellula limnantheis</name>
    <dbReference type="NCBI Taxonomy" id="2528024"/>
    <lineage>
        <taxon>Bacteria</taxon>
        <taxon>Pseudomonadati</taxon>
        <taxon>Planctomycetota</taxon>
        <taxon>Planctomycetia</taxon>
        <taxon>Pirellulales</taxon>
        <taxon>Lacipirellulaceae</taxon>
        <taxon>Lacipirellula</taxon>
    </lineage>
</organism>
<dbReference type="PROSITE" id="PS00933">
    <property type="entry name" value="FGGY_KINASES_1"/>
    <property type="match status" value="1"/>
</dbReference>
<keyword evidence="3" id="KW-0547">Nucleotide-binding</keyword>
<dbReference type="Pfam" id="PF00370">
    <property type="entry name" value="FGGY_N"/>
    <property type="match status" value="1"/>
</dbReference>
<dbReference type="InterPro" id="IPR000577">
    <property type="entry name" value="Carb_kinase_FGGY"/>
</dbReference>
<dbReference type="CDD" id="cd07769">
    <property type="entry name" value="ASKHA_NBD_FGGY_GK"/>
    <property type="match status" value="1"/>
</dbReference>
<keyword evidence="5" id="KW-0067">ATP-binding</keyword>
<dbReference type="Proteomes" id="UP000317909">
    <property type="component" value="Chromosome"/>
</dbReference>
<dbReference type="PIRSF" id="PIRSF000538">
    <property type="entry name" value="GlpK"/>
    <property type="match status" value="1"/>
</dbReference>
<dbReference type="Pfam" id="PF02782">
    <property type="entry name" value="FGGY_C"/>
    <property type="match status" value="1"/>
</dbReference>
<evidence type="ECO:0000256" key="6">
    <source>
        <dbReference type="ARBA" id="ARBA00043149"/>
    </source>
</evidence>
<sequence length="506" mass="53125">MSAGPFILAIDQGTTSTKSILLNAAGRVCGAGAAARRVDAAYPRPGWVEFDPAQLLASVEQSAAEALRLAGITGGDVAAIGMANQGETCIAFDARTGRPIGGAISWQDRRGEELIDEWRAAGLADEVVAVTGLRLDAYFTAAKLAWLLRHVPEARELRAAGRLRYGTSDAWLLWQLTGGRNFATDGATASRTMLYDLTAQRWSGRLLEACGLDEAALPSVAGNAEVIGATEARWFGREIPIAGLCVDQQAALFGQGATRAGQAKITYGTGCFVLANAGADGQRRAEGLLTSVGWRLGAEPPCYVFDGGVYSAGSLVEWLCTLGLAADAADASRLAGEVETPGGVMLVPAFSGLGAPRWASRARACWLGMDQGTDRRMLARAALEAIGFSVKEIVERMSAAGVPLERIDVDGGLTRSDLLMQMQADMLGVGLRRREMPEATALGAGYLAGIGCGLWRSDGLPAPPSDEVTLFEPRAAAHDGYVARFEKWQQACDAVIALGDAGGFES</sequence>
<comment type="similarity">
    <text evidence="1">Belongs to the FGGY kinase family.</text>
</comment>
<evidence type="ECO:0000256" key="1">
    <source>
        <dbReference type="ARBA" id="ARBA00009156"/>
    </source>
</evidence>
<evidence type="ECO:0000256" key="4">
    <source>
        <dbReference type="ARBA" id="ARBA00022777"/>
    </source>
</evidence>
<proteinExistence type="inferred from homology"/>
<evidence type="ECO:0000313" key="10">
    <source>
        <dbReference type="Proteomes" id="UP000317909"/>
    </source>
</evidence>
<feature type="domain" description="Carbohydrate kinase FGGY N-terminal" evidence="7">
    <location>
        <begin position="7"/>
        <end position="254"/>
    </location>
</feature>
<dbReference type="InterPro" id="IPR018483">
    <property type="entry name" value="Carb_kinase_FGGY_CS"/>
</dbReference>
<gene>
    <name evidence="9" type="primary">glpK_2</name>
    <name evidence="9" type="ORF">I41_48300</name>
</gene>
<keyword evidence="10" id="KW-1185">Reference proteome</keyword>
<evidence type="ECO:0000313" key="9">
    <source>
        <dbReference type="EMBL" id="QDT75618.1"/>
    </source>
</evidence>
<name>A0A517U4R8_9BACT</name>
<dbReference type="InterPro" id="IPR018484">
    <property type="entry name" value="FGGY_N"/>
</dbReference>
<dbReference type="GO" id="GO:0004370">
    <property type="term" value="F:glycerol kinase activity"/>
    <property type="evidence" value="ECO:0007669"/>
    <property type="project" value="TreeGrafter"/>
</dbReference>
<dbReference type="OrthoDB" id="9805576at2"/>
<dbReference type="InterPro" id="IPR018485">
    <property type="entry name" value="FGGY_C"/>
</dbReference>
<evidence type="ECO:0000256" key="3">
    <source>
        <dbReference type="ARBA" id="ARBA00022741"/>
    </source>
</evidence>
<evidence type="ECO:0000256" key="2">
    <source>
        <dbReference type="ARBA" id="ARBA00022679"/>
    </source>
</evidence>
<dbReference type="Gene3D" id="3.30.420.40">
    <property type="match status" value="2"/>
</dbReference>
<dbReference type="AlphaFoldDB" id="A0A517U4R8"/>
<dbReference type="EMBL" id="CP036339">
    <property type="protein sequence ID" value="QDT75618.1"/>
    <property type="molecule type" value="Genomic_DNA"/>
</dbReference>
<evidence type="ECO:0000259" key="7">
    <source>
        <dbReference type="Pfam" id="PF00370"/>
    </source>
</evidence>
<protein>
    <recommendedName>
        <fullName evidence="6">ATP:glycerol 3-phosphotransferase</fullName>
    </recommendedName>
</protein>
<dbReference type="GO" id="GO:0005829">
    <property type="term" value="C:cytosol"/>
    <property type="evidence" value="ECO:0007669"/>
    <property type="project" value="TreeGrafter"/>
</dbReference>
<dbReference type="InterPro" id="IPR043129">
    <property type="entry name" value="ATPase_NBD"/>
</dbReference>
<dbReference type="GO" id="GO:0019563">
    <property type="term" value="P:glycerol catabolic process"/>
    <property type="evidence" value="ECO:0007669"/>
    <property type="project" value="TreeGrafter"/>
</dbReference>
<accession>A0A517U4R8</accession>
<dbReference type="PANTHER" id="PTHR10196:SF69">
    <property type="entry name" value="GLYCEROL KINASE"/>
    <property type="match status" value="1"/>
</dbReference>
<evidence type="ECO:0000256" key="5">
    <source>
        <dbReference type="ARBA" id="ARBA00022840"/>
    </source>
</evidence>
<reference evidence="9 10" key="1">
    <citation type="submission" date="2019-02" db="EMBL/GenBank/DDBJ databases">
        <title>Deep-cultivation of Planctomycetes and their phenomic and genomic characterization uncovers novel biology.</title>
        <authorList>
            <person name="Wiegand S."/>
            <person name="Jogler M."/>
            <person name="Boedeker C."/>
            <person name="Pinto D."/>
            <person name="Vollmers J."/>
            <person name="Rivas-Marin E."/>
            <person name="Kohn T."/>
            <person name="Peeters S.H."/>
            <person name="Heuer A."/>
            <person name="Rast P."/>
            <person name="Oberbeckmann S."/>
            <person name="Bunk B."/>
            <person name="Jeske O."/>
            <person name="Meyerdierks A."/>
            <person name="Storesund J.E."/>
            <person name="Kallscheuer N."/>
            <person name="Luecker S."/>
            <person name="Lage O.M."/>
            <person name="Pohl T."/>
            <person name="Merkel B.J."/>
            <person name="Hornburger P."/>
            <person name="Mueller R.-W."/>
            <person name="Bruemmer F."/>
            <person name="Labrenz M."/>
            <person name="Spormann A.M."/>
            <person name="Op den Camp H."/>
            <person name="Overmann J."/>
            <person name="Amann R."/>
            <person name="Jetten M.S.M."/>
            <person name="Mascher T."/>
            <person name="Medema M.H."/>
            <person name="Devos D.P."/>
            <person name="Kaster A.-K."/>
            <person name="Ovreas L."/>
            <person name="Rohde M."/>
            <person name="Galperin M.Y."/>
            <person name="Jogler C."/>
        </authorList>
    </citation>
    <scope>NUCLEOTIDE SEQUENCE [LARGE SCALE GENOMIC DNA]</scope>
    <source>
        <strain evidence="9 10">I41</strain>
    </source>
</reference>
<dbReference type="SUPFAM" id="SSF53067">
    <property type="entry name" value="Actin-like ATPase domain"/>
    <property type="match status" value="2"/>
</dbReference>
<dbReference type="GO" id="GO:0005524">
    <property type="term" value="F:ATP binding"/>
    <property type="evidence" value="ECO:0007669"/>
    <property type="project" value="UniProtKB-KW"/>
</dbReference>
<dbReference type="KEGG" id="llh:I41_48300"/>